<comment type="caution">
    <text evidence="1">The sequence shown here is derived from an EMBL/GenBank/DDBJ whole genome shotgun (WGS) entry which is preliminary data.</text>
</comment>
<keyword evidence="2" id="KW-1185">Reference proteome</keyword>
<name>A0ABP8NH51_9BACT</name>
<dbReference type="PANTHER" id="PTHR39640:SF1">
    <property type="entry name" value="DUF790 FAMILY PROTEIN"/>
    <property type="match status" value="1"/>
</dbReference>
<organism evidence="1 2">
    <name type="scientific">Novipirellula rosea</name>
    <dbReference type="NCBI Taxonomy" id="1031540"/>
    <lineage>
        <taxon>Bacteria</taxon>
        <taxon>Pseudomonadati</taxon>
        <taxon>Planctomycetota</taxon>
        <taxon>Planctomycetia</taxon>
        <taxon>Pirellulales</taxon>
        <taxon>Pirellulaceae</taxon>
        <taxon>Novipirellula</taxon>
    </lineage>
</organism>
<dbReference type="InterPro" id="IPR008508">
    <property type="entry name" value="Bax1"/>
</dbReference>
<gene>
    <name evidence="1" type="ORF">GCM10023156_56330</name>
</gene>
<sequence length="403" mass="46307">MLTKEQALLEYDFSRLTVAPDRLTRSTHGHYPRLAEEMLKIYRENVGEVRKHLHDRVRRSLQDVTDCPAKRIAAFCKLLDDASEFHQDKSAASAKLRQRVFSLAATKHPLVQTRDQLFDHDEANTKAEIAAELGKSWAEIEASLFADVIEFHRLRKPPEDLDAAGLLSRYNVAQTQTAVYGALSMTVWADDDFKMILRYAKLARLMHSITRQGDRYVFQLNGPASLLRQTRRYGVAFARFLPGLLAARDWRMQATVLGPAKRRFALRLSSSDGLRSEVQPNDFDSQLEETFWRQWNKLQAENQTDGWRLRREGTVLHQGQTVFTPDFSLSHPEHGEVLLEVIGFWTPEYLSEKVIRLKQFQHTARIVLAISESVDQAIPDLGMPRVTFKTTLKVKDILQILPR</sequence>
<dbReference type="PANTHER" id="PTHR39640">
    <property type="entry name" value="VNG6129C"/>
    <property type="match status" value="1"/>
</dbReference>
<dbReference type="EMBL" id="BAABGA010000082">
    <property type="protein sequence ID" value="GAA4466922.1"/>
    <property type="molecule type" value="Genomic_DNA"/>
</dbReference>
<evidence type="ECO:0000313" key="1">
    <source>
        <dbReference type="EMBL" id="GAA4466922.1"/>
    </source>
</evidence>
<protein>
    <submittedName>
        <fullName evidence="1">DUF790 family protein</fullName>
    </submittedName>
</protein>
<accession>A0ABP8NH51</accession>
<proteinExistence type="predicted"/>
<evidence type="ECO:0000313" key="2">
    <source>
        <dbReference type="Proteomes" id="UP001500840"/>
    </source>
</evidence>
<dbReference type="PIRSF" id="PIRSF019435">
    <property type="entry name" value="UCP019435"/>
    <property type="match status" value="1"/>
</dbReference>
<dbReference type="RefSeq" id="WP_345327045.1">
    <property type="nucleotide sequence ID" value="NZ_BAABGA010000082.1"/>
</dbReference>
<reference evidence="2" key="1">
    <citation type="journal article" date="2019" name="Int. J. Syst. Evol. Microbiol.">
        <title>The Global Catalogue of Microorganisms (GCM) 10K type strain sequencing project: providing services to taxonomists for standard genome sequencing and annotation.</title>
        <authorList>
            <consortium name="The Broad Institute Genomics Platform"/>
            <consortium name="The Broad Institute Genome Sequencing Center for Infectious Disease"/>
            <person name="Wu L."/>
            <person name="Ma J."/>
        </authorList>
    </citation>
    <scope>NUCLEOTIDE SEQUENCE [LARGE SCALE GENOMIC DNA]</scope>
    <source>
        <strain evidence="2">JCM 17759</strain>
    </source>
</reference>
<dbReference type="Proteomes" id="UP001500840">
    <property type="component" value="Unassembled WGS sequence"/>
</dbReference>
<dbReference type="Pfam" id="PF05626">
    <property type="entry name" value="DUF790"/>
    <property type="match status" value="1"/>
</dbReference>